<evidence type="ECO:0000313" key="3">
    <source>
        <dbReference type="EMBL" id="RLJ90118.1"/>
    </source>
</evidence>
<feature type="compositionally biased region" description="Basic and acidic residues" evidence="1">
    <location>
        <begin position="906"/>
        <end position="916"/>
    </location>
</feature>
<organism evidence="3 4">
    <name type="scientific">Planococcus citreus</name>
    <dbReference type="NCBI Taxonomy" id="1373"/>
    <lineage>
        <taxon>Bacteria</taxon>
        <taxon>Bacillati</taxon>
        <taxon>Bacillota</taxon>
        <taxon>Bacilli</taxon>
        <taxon>Bacillales</taxon>
        <taxon>Caryophanaceae</taxon>
        <taxon>Planococcus</taxon>
    </lineage>
</organism>
<feature type="transmembrane region" description="Helical" evidence="2">
    <location>
        <begin position="577"/>
        <end position="600"/>
    </location>
</feature>
<keyword evidence="2" id="KW-0812">Transmembrane</keyword>
<dbReference type="Proteomes" id="UP000280791">
    <property type="component" value="Unassembled WGS sequence"/>
</dbReference>
<feature type="transmembrane region" description="Helical" evidence="2">
    <location>
        <begin position="505"/>
        <end position="530"/>
    </location>
</feature>
<dbReference type="EMBL" id="RCCP01000001">
    <property type="protein sequence ID" value="RLJ90118.1"/>
    <property type="molecule type" value="Genomic_DNA"/>
</dbReference>
<evidence type="ECO:0000256" key="2">
    <source>
        <dbReference type="SAM" id="Phobius"/>
    </source>
</evidence>
<name>A0A497YGN2_9BACL</name>
<keyword evidence="2" id="KW-1133">Transmembrane helix</keyword>
<feature type="transmembrane region" description="Helical" evidence="2">
    <location>
        <begin position="142"/>
        <end position="163"/>
    </location>
</feature>
<dbReference type="PANTHER" id="PTHR37813">
    <property type="entry name" value="FELS-2 PROPHAGE PROTEIN"/>
    <property type="match status" value="1"/>
</dbReference>
<feature type="transmembrane region" description="Helical" evidence="2">
    <location>
        <begin position="612"/>
        <end position="631"/>
    </location>
</feature>
<feature type="transmembrane region" description="Helical" evidence="2">
    <location>
        <begin position="537"/>
        <end position="557"/>
    </location>
</feature>
<feature type="transmembrane region" description="Helical" evidence="2">
    <location>
        <begin position="175"/>
        <end position="199"/>
    </location>
</feature>
<gene>
    <name evidence="3" type="ORF">DFR62_0260</name>
</gene>
<dbReference type="AlphaFoldDB" id="A0A497YGN2"/>
<dbReference type="PANTHER" id="PTHR37813:SF1">
    <property type="entry name" value="FELS-2 PROPHAGE PROTEIN"/>
    <property type="match status" value="1"/>
</dbReference>
<evidence type="ECO:0000313" key="4">
    <source>
        <dbReference type="Proteomes" id="UP000280791"/>
    </source>
</evidence>
<keyword evidence="2" id="KW-0472">Membrane</keyword>
<feature type="region of interest" description="Disordered" evidence="1">
    <location>
        <begin position="906"/>
        <end position="929"/>
    </location>
</feature>
<feature type="transmembrane region" description="Helical" evidence="2">
    <location>
        <begin position="637"/>
        <end position="660"/>
    </location>
</feature>
<protein>
    <submittedName>
        <fullName evidence="3">Phage-related protein</fullName>
    </submittedName>
</protein>
<feature type="transmembrane region" description="Helical" evidence="2">
    <location>
        <begin position="459"/>
        <end position="483"/>
    </location>
</feature>
<comment type="caution">
    <text evidence="3">The sequence shown here is derived from an EMBL/GenBank/DDBJ whole genome shotgun (WGS) entry which is preliminary data.</text>
</comment>
<reference evidence="3 4" key="1">
    <citation type="submission" date="2018-10" db="EMBL/GenBank/DDBJ databases">
        <title>Genomic Encyclopedia of Type Strains, Phase IV (KMG-IV): sequencing the most valuable type-strain genomes for metagenomic binning, comparative biology and taxonomic classification.</title>
        <authorList>
            <person name="Goeker M."/>
        </authorList>
    </citation>
    <scope>NUCLEOTIDE SEQUENCE [LARGE SCALE GENOMIC DNA]</scope>
    <source>
        <strain evidence="3 4">DSM 20549</strain>
    </source>
</reference>
<proteinExistence type="predicted"/>
<keyword evidence="4" id="KW-1185">Reference proteome</keyword>
<accession>A0A497YGN2</accession>
<sequence length="929" mass="99862">MGTAEGERRSHMSERFQADIGANIRDFQRKLKQVDAQIRKSASGADVQISANIRNFLAKVAAIDAKKKEIQKGDTEVTITAAIQGFMRGAALVKAQALALGKKRIVIPIRARFDNFRNVMGSIANFQRNFDEITGSMGRGGLMLLSPAMVPVIASTVGLLGQLGPMLGTILGSTFALATSFGAAGIGAAGFAAVAIPALKGVFDKASEITDLEMKIADAKAAGDIEKANEHLAEMNRIFKDMSGPQLEAHSALRDFQETFRKLVKDMEPGVLTAFSGGLTGLTGVFNLARPMIENVVTSVNNLMDSFNRSLEAQDVKDFFSFLGDFAGPALETITQAAGNFVMGLFNMMEAFGPLATETQNSFLKMSESFRQWADGLSESEKFQSFVNYVSENMPKIRSIFSDAIQGIINTFAAFAPSSATMMTGLQDLMERFKNFSSTLSENQGFQNFVDYVKTNGPVVVSTIGSLITFIVNLGIALAPIGAKMLEMVNTFLQWSNSMLQAHPWIGKIAAGAFVLIAGLVAIAPVAILINSVFSGLILMMAKVVAKLAVTAVLWTAKWALMGAQALLHAARMAAAWFIALGPVGWITGIIVGLAILVIANWDKISAWTSKTWSAISNFVVGAVTVLMSLISSRFPALYSIISSYMTMAQSIISAVWSFIKGTFSNTLAFLKALVKGDFSGMRTAIQNQMELAKSTIQRIWDAVKGYLTTLLGVLLAKFGEMFAKIVSKIREKMGEAVQEVAKFVGQMPGKVLEFVGDMVSAGADLVGGVISGIKSKISEGLGVIGGLATSLISRFKKDTDTHSPSRAFANVAKWFAPGIVQGINKTSGQAFRAVTELSSGLSNAFSPQLAMADMRASAQLDTSLNRADMGVVRKSFAAEIEPVEVYQGDTVFNINGREFARATADDMKDEMDRNSYQRNATSRRRGTN</sequence>
<evidence type="ECO:0000256" key="1">
    <source>
        <dbReference type="SAM" id="MobiDB-lite"/>
    </source>
</evidence>